<reference evidence="3" key="1">
    <citation type="submission" date="2022-05" db="EMBL/GenBank/DDBJ databases">
        <title>The Musa troglodytarum L. genome provides insights into the mechanism of non-climacteric behaviour and enrichment of carotenoids.</title>
        <authorList>
            <person name="Wang J."/>
        </authorList>
    </citation>
    <scope>NUCLEOTIDE SEQUENCE</scope>
    <source>
        <tissue evidence="3">Leaf</tissue>
    </source>
</reference>
<dbReference type="CDD" id="cd16653">
    <property type="entry name" value="RING-like_Rtf2"/>
    <property type="match status" value="1"/>
</dbReference>
<protein>
    <submittedName>
        <fullName evidence="3">Rtf2 RING-finger</fullName>
    </submittedName>
</protein>
<sequence>MSTGKNQCVAVAKTRRVRLMTPHEIHLSHKSQPTAGLARSFSISPTPTCTRAAPSTPPRSITSLPPPLWVGASLPPANGVRALHSNPSPRGDFFSEGIVRHEAGNLSRSIAKSEMGFRYTDLSLDFLGARRKYPCQILSYKNPSYVVQAAVLPASRPILDNEEERKQMSERYGFTQIGEPLPDNITLKDIMDTLPKKVLNQFLRLSEDTAWHPVWPEEFNSSPLLRKAIIFGYGPFRPWMSIAHWIEILCHDINVHIPHHISSRIPSYNLRAAHKSLQENWGKERARNPSDGVPAEEAPNRRTISRSRPSRRCLTLAPDLTLRRLKLAFLPGNLLLQPLAVESLDFDRGGRPLTDSSTLTDAGIAAGSSALLTLRLRIRGGGGDGRATGAESRDCYLNMYATKKPDKVDPNETRLSKWTTCALSGEPLAPPVVVDRLGNLFNKEALVEALIHKNIPKEFSHIRGLKDMIPIHLSLNPGAANSERRFECPITDLEFNGKYGFLVLRGCGHVLSVKALKEVKSSAWLVCHKEFSESDKLVINGSTEEVAVLRERIEEERSKLKERKEKKASAYLSGTKHVGDENGGILDNGRKVGGAERFKAMDMVPANATKEVYASIFTSSKKSDFKETFTCRFTVGRDMAHEFNCHGNLDDLTAKGCNQLRVSRDGQGMVGFPSLME</sequence>
<dbReference type="PANTHER" id="PTHR12775:SF2">
    <property type="entry name" value="REPLICATION TERMINATION FACTOR 2"/>
    <property type="match status" value="1"/>
</dbReference>
<organism evidence="3 4">
    <name type="scientific">Musa troglodytarum</name>
    <name type="common">fe'i banana</name>
    <dbReference type="NCBI Taxonomy" id="320322"/>
    <lineage>
        <taxon>Eukaryota</taxon>
        <taxon>Viridiplantae</taxon>
        <taxon>Streptophyta</taxon>
        <taxon>Embryophyta</taxon>
        <taxon>Tracheophyta</taxon>
        <taxon>Spermatophyta</taxon>
        <taxon>Magnoliopsida</taxon>
        <taxon>Liliopsida</taxon>
        <taxon>Zingiberales</taxon>
        <taxon>Musaceae</taxon>
        <taxon>Musa</taxon>
    </lineage>
</organism>
<dbReference type="Pfam" id="PF04641">
    <property type="entry name" value="Rtf2"/>
    <property type="match status" value="1"/>
</dbReference>
<dbReference type="GO" id="GO:0006274">
    <property type="term" value="P:DNA replication termination"/>
    <property type="evidence" value="ECO:0007669"/>
    <property type="project" value="TreeGrafter"/>
</dbReference>
<evidence type="ECO:0000313" key="3">
    <source>
        <dbReference type="EMBL" id="URE17967.1"/>
    </source>
</evidence>
<evidence type="ECO:0000256" key="2">
    <source>
        <dbReference type="SAM" id="MobiDB-lite"/>
    </source>
</evidence>
<feature type="region of interest" description="Disordered" evidence="2">
    <location>
        <begin position="279"/>
        <end position="309"/>
    </location>
</feature>
<evidence type="ECO:0000313" key="4">
    <source>
        <dbReference type="Proteomes" id="UP001055439"/>
    </source>
</evidence>
<proteinExistence type="predicted"/>
<dbReference type="InterPro" id="IPR006735">
    <property type="entry name" value="Rtf2"/>
</dbReference>
<gene>
    <name evidence="3" type="ORF">MUK42_11990</name>
</gene>
<dbReference type="InterPro" id="IPR027799">
    <property type="entry name" value="Rtf2_RING-finger"/>
</dbReference>
<dbReference type="OrthoDB" id="247013at2759"/>
<keyword evidence="4" id="KW-1185">Reference proteome</keyword>
<dbReference type="Proteomes" id="UP001055439">
    <property type="component" value="Chromosome 7"/>
</dbReference>
<dbReference type="GO" id="GO:0005634">
    <property type="term" value="C:nucleus"/>
    <property type="evidence" value="ECO:0007669"/>
    <property type="project" value="TreeGrafter"/>
</dbReference>
<keyword evidence="1" id="KW-0175">Coiled coil</keyword>
<feature type="coiled-coil region" evidence="1">
    <location>
        <begin position="539"/>
        <end position="570"/>
    </location>
</feature>
<dbReference type="EMBL" id="CP097509">
    <property type="protein sequence ID" value="URE17967.1"/>
    <property type="molecule type" value="Genomic_DNA"/>
</dbReference>
<dbReference type="PANTHER" id="PTHR12775">
    <property type="entry name" value="PROTEIN C20ORF43 HOMOLOG"/>
    <property type="match status" value="1"/>
</dbReference>
<evidence type="ECO:0000256" key="1">
    <source>
        <dbReference type="SAM" id="Coils"/>
    </source>
</evidence>
<accession>A0A9E7GTS2</accession>
<dbReference type="AlphaFoldDB" id="A0A9E7GTS2"/>
<name>A0A9E7GTS2_9LILI</name>